<sequence length="933" mass="106155">MSNASPRRPKCYSYCHAAEEDHVAVRSSTCVLCFACNLRSEKSVVILILSIASSAEIYRDLSSNSNEASLGVRIEAAMKLAEKCASTRENIKLDEEFEELDAQATRLWNLSTTLTRVKDGDSSLSSKGKDVLHVRLLAFFMLDCSHPSSARKLQNTIRLFRVAVKAGKTCLDQQDDKWAWKTMEKAAKYQEDLTKACDSPEFKPEDQQTRSRLSCDYFTLRTVLAWRQSNLSMADYMYSKAKEQQQSLLDPRMSENLIDALYEIGNELLQQSVFDAATKWLQRSFDVISEMDPISLSESGAELRLAVMHCLARAYLAHATEGSLDKARNVIDMMNEDWPTRLTVYLLRLDLVIAEGPDNMQSYSEVLSRMLSIVQLTEHSFKVIMGRIHVLVSKKDIRLACKCLDELLIKRILVLERDDWIERTFVTRLWVTIQDRAADDEVILPSLRNILDSMMKKLTKALSPKATHAAQILLWKITEAFFSQGKYQIAGSWCRIAQHSIFDTSGGSNIAKISRKIILCALESKDFGMAMEAFQEMPEAARNEAFTSFLMFKVAVRTSDKDLAVKCLQHLSESSDPDRRLLYGCALDAQETGNRELALVALRLVLDQIGLVAPHIGHIPTILRCAIRLTMAEIEGSREADATIDSLCLLLEKAAEQAKRSRQKPRTSDKHIEIVFTIKELDWFARNAYNIGLRGIVEWSSSRSYRIISACIRFLELYPDDIDEPTLAEVSYRRLLCNYLCACISIELARVEDNIEAQLQHYLISRRHIQDFRSKKESVRSKIEEEAEDLSQKFGILLAYDFEAAARLKDWDNLRSIVEEAALSTDKGISIFEKVTDILISCEAPSRVKLIIMQVILNYTVPSPMADIVKLSRWIRTLVQLSIAKDPKVTEALLVEVIDVTKNRSDGQKYPNDEIQWLTASTWNRSVDFHWYE</sequence>
<reference evidence="2 3" key="1">
    <citation type="journal article" date="2018" name="Nat. Ecol. Evol.">
        <title>Pezizomycetes genomes reveal the molecular basis of ectomycorrhizal truffle lifestyle.</title>
        <authorList>
            <person name="Murat C."/>
            <person name="Payen T."/>
            <person name="Noel B."/>
            <person name="Kuo A."/>
            <person name="Morin E."/>
            <person name="Chen J."/>
            <person name="Kohler A."/>
            <person name="Krizsan K."/>
            <person name="Balestrini R."/>
            <person name="Da Silva C."/>
            <person name="Montanini B."/>
            <person name="Hainaut M."/>
            <person name="Levati E."/>
            <person name="Barry K.W."/>
            <person name="Belfiori B."/>
            <person name="Cichocki N."/>
            <person name="Clum A."/>
            <person name="Dockter R.B."/>
            <person name="Fauchery L."/>
            <person name="Guy J."/>
            <person name="Iotti M."/>
            <person name="Le Tacon F."/>
            <person name="Lindquist E.A."/>
            <person name="Lipzen A."/>
            <person name="Malagnac F."/>
            <person name="Mello A."/>
            <person name="Molinier V."/>
            <person name="Miyauchi S."/>
            <person name="Poulain J."/>
            <person name="Riccioni C."/>
            <person name="Rubini A."/>
            <person name="Sitrit Y."/>
            <person name="Splivallo R."/>
            <person name="Traeger S."/>
            <person name="Wang M."/>
            <person name="Zifcakova L."/>
            <person name="Wipf D."/>
            <person name="Zambonelli A."/>
            <person name="Paolocci F."/>
            <person name="Nowrousian M."/>
            <person name="Ottonello S."/>
            <person name="Baldrian P."/>
            <person name="Spatafora J.W."/>
            <person name="Henrissat B."/>
            <person name="Nagy L.G."/>
            <person name="Aury J.M."/>
            <person name="Wincker P."/>
            <person name="Grigoriev I.V."/>
            <person name="Bonfante P."/>
            <person name="Martin F.M."/>
        </authorList>
    </citation>
    <scope>NUCLEOTIDE SEQUENCE [LARGE SCALE GENOMIC DNA]</scope>
    <source>
        <strain evidence="2 3">CCBAS932</strain>
    </source>
</reference>
<keyword evidence="1" id="KW-0469">Meiosis</keyword>
<dbReference type="InterPro" id="IPR013940">
    <property type="entry name" value="Spo22/ZIP4/TEX11"/>
</dbReference>
<dbReference type="OrthoDB" id="65716at2759"/>
<dbReference type="FunCoup" id="A0A3N4KWF8">
    <property type="interactions" value="29"/>
</dbReference>
<proteinExistence type="predicted"/>
<dbReference type="InterPro" id="IPR039057">
    <property type="entry name" value="Spo22/ZIP4"/>
</dbReference>
<dbReference type="Pfam" id="PF08631">
    <property type="entry name" value="SPO22"/>
    <property type="match status" value="1"/>
</dbReference>
<dbReference type="AlphaFoldDB" id="A0A3N4KWF8"/>
<dbReference type="GO" id="GO:0090173">
    <property type="term" value="P:regulation of synaptonemal complex assembly"/>
    <property type="evidence" value="ECO:0007669"/>
    <property type="project" value="InterPro"/>
</dbReference>
<dbReference type="PANTHER" id="PTHR40375">
    <property type="entry name" value="SPORULATION-SPECIFIC PROTEIN 22"/>
    <property type="match status" value="1"/>
</dbReference>
<keyword evidence="3" id="KW-1185">Reference proteome</keyword>
<name>A0A3N4KWF8_9PEZI</name>
<dbReference type="GO" id="GO:0051321">
    <property type="term" value="P:meiotic cell cycle"/>
    <property type="evidence" value="ECO:0007669"/>
    <property type="project" value="UniProtKB-KW"/>
</dbReference>
<dbReference type="Proteomes" id="UP000277580">
    <property type="component" value="Unassembled WGS sequence"/>
</dbReference>
<dbReference type="InParanoid" id="A0A3N4KWF8"/>
<protein>
    <submittedName>
        <fullName evidence="2">SPO22-domain-containing protein</fullName>
    </submittedName>
</protein>
<evidence type="ECO:0000256" key="1">
    <source>
        <dbReference type="ARBA" id="ARBA00023254"/>
    </source>
</evidence>
<evidence type="ECO:0000313" key="2">
    <source>
        <dbReference type="EMBL" id="RPB13602.1"/>
    </source>
</evidence>
<accession>A0A3N4KWF8</accession>
<gene>
    <name evidence="2" type="ORF">P167DRAFT_105382</name>
</gene>
<dbReference type="EMBL" id="ML119122">
    <property type="protein sequence ID" value="RPB13602.1"/>
    <property type="molecule type" value="Genomic_DNA"/>
</dbReference>
<evidence type="ECO:0000313" key="3">
    <source>
        <dbReference type="Proteomes" id="UP000277580"/>
    </source>
</evidence>
<organism evidence="2 3">
    <name type="scientific">Morchella conica CCBAS932</name>
    <dbReference type="NCBI Taxonomy" id="1392247"/>
    <lineage>
        <taxon>Eukaryota</taxon>
        <taxon>Fungi</taxon>
        <taxon>Dikarya</taxon>
        <taxon>Ascomycota</taxon>
        <taxon>Pezizomycotina</taxon>
        <taxon>Pezizomycetes</taxon>
        <taxon>Pezizales</taxon>
        <taxon>Morchellaceae</taxon>
        <taxon>Morchella</taxon>
    </lineage>
</organism>
<dbReference type="STRING" id="1392247.A0A3N4KWF8"/>
<dbReference type="PANTHER" id="PTHR40375:SF2">
    <property type="entry name" value="SPORULATION-SPECIFIC PROTEIN 22"/>
    <property type="match status" value="1"/>
</dbReference>